<dbReference type="SMART" id="SM00220">
    <property type="entry name" value="S_TKc"/>
    <property type="match status" value="1"/>
</dbReference>
<dbReference type="Proteomes" id="UP000192596">
    <property type="component" value="Unassembled WGS sequence"/>
</dbReference>
<dbReference type="PANTHER" id="PTHR47634">
    <property type="entry name" value="PROTEIN KINASE DOMAIN-CONTAINING PROTEIN-RELATED"/>
    <property type="match status" value="1"/>
</dbReference>
<evidence type="ECO:0000256" key="6">
    <source>
        <dbReference type="ARBA" id="ARBA00022840"/>
    </source>
</evidence>
<accession>A0A1V8TGI5</accession>
<proteinExistence type="predicted"/>
<dbReference type="Pfam" id="PF00069">
    <property type="entry name" value="Pkinase"/>
    <property type="match status" value="1"/>
</dbReference>
<comment type="caution">
    <text evidence="11">The sequence shown here is derived from an EMBL/GenBank/DDBJ whole genome shotgun (WGS) entry which is preliminary data.</text>
</comment>
<gene>
    <name evidence="11" type="ORF">B0A48_03782</name>
</gene>
<dbReference type="OrthoDB" id="5979581at2759"/>
<dbReference type="PROSITE" id="PS00107">
    <property type="entry name" value="PROTEIN_KINASE_ATP"/>
    <property type="match status" value="1"/>
</dbReference>
<reference evidence="12" key="1">
    <citation type="submission" date="2017-03" db="EMBL/GenBank/DDBJ databases">
        <title>Genomes of endolithic fungi from Antarctica.</title>
        <authorList>
            <person name="Coleine C."/>
            <person name="Masonjones S."/>
            <person name="Stajich J.E."/>
        </authorList>
    </citation>
    <scope>NUCLEOTIDE SEQUENCE [LARGE SCALE GENOMIC DNA]</scope>
    <source>
        <strain evidence="12">CCFEE 5527</strain>
    </source>
</reference>
<evidence type="ECO:0000256" key="4">
    <source>
        <dbReference type="ARBA" id="ARBA00022741"/>
    </source>
</evidence>
<dbReference type="PANTHER" id="PTHR47634:SF9">
    <property type="entry name" value="PROTEIN KINASE DOMAIN-CONTAINING PROTEIN-RELATED"/>
    <property type="match status" value="1"/>
</dbReference>
<dbReference type="Gene3D" id="3.30.200.20">
    <property type="entry name" value="Phosphorylase Kinase, domain 1"/>
    <property type="match status" value="1"/>
</dbReference>
<evidence type="ECO:0000256" key="3">
    <source>
        <dbReference type="ARBA" id="ARBA00022679"/>
    </source>
</evidence>
<dbReference type="STRING" id="1507870.A0A1V8TGI5"/>
<dbReference type="EC" id="2.7.11.1" evidence="1"/>
<dbReference type="InterPro" id="IPR000719">
    <property type="entry name" value="Prot_kinase_dom"/>
</dbReference>
<dbReference type="GO" id="GO:0000245">
    <property type="term" value="P:spliceosomal complex assembly"/>
    <property type="evidence" value="ECO:0007669"/>
    <property type="project" value="TreeGrafter"/>
</dbReference>
<dbReference type="AlphaFoldDB" id="A0A1V8TGI5"/>
<dbReference type="EMBL" id="NAJO01000008">
    <property type="protein sequence ID" value="OQO10485.1"/>
    <property type="molecule type" value="Genomic_DNA"/>
</dbReference>
<dbReference type="Gene3D" id="1.10.510.10">
    <property type="entry name" value="Transferase(Phosphotransferase) domain 1"/>
    <property type="match status" value="1"/>
</dbReference>
<dbReference type="InterPro" id="IPR017441">
    <property type="entry name" value="Protein_kinase_ATP_BS"/>
</dbReference>
<keyword evidence="4 9" id="KW-0547">Nucleotide-binding</keyword>
<organism evidence="11 12">
    <name type="scientific">Cryoendolithus antarcticus</name>
    <dbReference type="NCBI Taxonomy" id="1507870"/>
    <lineage>
        <taxon>Eukaryota</taxon>
        <taxon>Fungi</taxon>
        <taxon>Dikarya</taxon>
        <taxon>Ascomycota</taxon>
        <taxon>Pezizomycotina</taxon>
        <taxon>Dothideomycetes</taxon>
        <taxon>Dothideomycetidae</taxon>
        <taxon>Cladosporiales</taxon>
        <taxon>Cladosporiaceae</taxon>
        <taxon>Cryoendolithus</taxon>
    </lineage>
</organism>
<sequence length="248" mass="29032">MTPEDATTVSIPEIIDSDILIEEETTEAYKPKNWYPVRLGEVLNDRYKVVGKLGYGGSSTIWLCRDLRKDDEYVIVKVYINNLKWQREIPIYEHIASLKSRHSGLQCVRRMLDSFEILKPGVRHFCLVHEALGVDLEYLRDFMRRNDQQRMHPDMIRQLLRPILRALHFLHEEAHIVHTDIQLKNILMNVVNPEPFARFDYVYLNVTHPVIARLVPSNLILKQVFDHLIFPPVFILPLATLKNIAKTS</sequence>
<evidence type="ECO:0000256" key="7">
    <source>
        <dbReference type="ARBA" id="ARBA00047899"/>
    </source>
</evidence>
<keyword evidence="6 9" id="KW-0067">ATP-binding</keyword>
<evidence type="ECO:0000256" key="8">
    <source>
        <dbReference type="ARBA" id="ARBA00048679"/>
    </source>
</evidence>
<dbReference type="PROSITE" id="PS50011">
    <property type="entry name" value="PROTEIN_KINASE_DOM"/>
    <property type="match status" value="1"/>
</dbReference>
<feature type="domain" description="Protein kinase" evidence="10">
    <location>
        <begin position="47"/>
        <end position="248"/>
    </location>
</feature>
<dbReference type="SUPFAM" id="SSF56112">
    <property type="entry name" value="Protein kinase-like (PK-like)"/>
    <property type="match status" value="1"/>
</dbReference>
<keyword evidence="2" id="KW-0723">Serine/threonine-protein kinase</keyword>
<evidence type="ECO:0000256" key="9">
    <source>
        <dbReference type="PROSITE-ProRule" id="PRU10141"/>
    </source>
</evidence>
<keyword evidence="3" id="KW-0808">Transferase</keyword>
<keyword evidence="5" id="KW-0418">Kinase</keyword>
<evidence type="ECO:0000313" key="11">
    <source>
        <dbReference type="EMBL" id="OQO10485.1"/>
    </source>
</evidence>
<dbReference type="GO" id="GO:0005524">
    <property type="term" value="F:ATP binding"/>
    <property type="evidence" value="ECO:0007669"/>
    <property type="project" value="UniProtKB-UniRule"/>
</dbReference>
<evidence type="ECO:0000256" key="2">
    <source>
        <dbReference type="ARBA" id="ARBA00022527"/>
    </source>
</evidence>
<dbReference type="InParanoid" id="A0A1V8TGI5"/>
<keyword evidence="12" id="KW-1185">Reference proteome</keyword>
<dbReference type="InterPro" id="IPR011009">
    <property type="entry name" value="Kinase-like_dom_sf"/>
</dbReference>
<dbReference type="GO" id="GO:0050684">
    <property type="term" value="P:regulation of mRNA processing"/>
    <property type="evidence" value="ECO:0007669"/>
    <property type="project" value="TreeGrafter"/>
</dbReference>
<evidence type="ECO:0000256" key="5">
    <source>
        <dbReference type="ARBA" id="ARBA00022777"/>
    </source>
</evidence>
<comment type="catalytic activity">
    <reaction evidence="8">
        <text>L-seryl-[protein] + ATP = O-phospho-L-seryl-[protein] + ADP + H(+)</text>
        <dbReference type="Rhea" id="RHEA:17989"/>
        <dbReference type="Rhea" id="RHEA-COMP:9863"/>
        <dbReference type="Rhea" id="RHEA-COMP:11604"/>
        <dbReference type="ChEBI" id="CHEBI:15378"/>
        <dbReference type="ChEBI" id="CHEBI:29999"/>
        <dbReference type="ChEBI" id="CHEBI:30616"/>
        <dbReference type="ChEBI" id="CHEBI:83421"/>
        <dbReference type="ChEBI" id="CHEBI:456216"/>
        <dbReference type="EC" id="2.7.11.1"/>
    </reaction>
</comment>
<evidence type="ECO:0000259" key="10">
    <source>
        <dbReference type="PROSITE" id="PS50011"/>
    </source>
</evidence>
<protein>
    <recommendedName>
        <fullName evidence="1">non-specific serine/threonine protein kinase</fullName>
        <ecNumber evidence="1">2.7.11.1</ecNumber>
    </recommendedName>
</protein>
<dbReference type="GO" id="GO:0004674">
    <property type="term" value="F:protein serine/threonine kinase activity"/>
    <property type="evidence" value="ECO:0007669"/>
    <property type="project" value="UniProtKB-KW"/>
</dbReference>
<evidence type="ECO:0000256" key="1">
    <source>
        <dbReference type="ARBA" id="ARBA00012513"/>
    </source>
</evidence>
<name>A0A1V8TGI5_9PEZI</name>
<comment type="catalytic activity">
    <reaction evidence="7">
        <text>L-threonyl-[protein] + ATP = O-phospho-L-threonyl-[protein] + ADP + H(+)</text>
        <dbReference type="Rhea" id="RHEA:46608"/>
        <dbReference type="Rhea" id="RHEA-COMP:11060"/>
        <dbReference type="Rhea" id="RHEA-COMP:11605"/>
        <dbReference type="ChEBI" id="CHEBI:15378"/>
        <dbReference type="ChEBI" id="CHEBI:30013"/>
        <dbReference type="ChEBI" id="CHEBI:30616"/>
        <dbReference type="ChEBI" id="CHEBI:61977"/>
        <dbReference type="ChEBI" id="CHEBI:456216"/>
        <dbReference type="EC" id="2.7.11.1"/>
    </reaction>
</comment>
<dbReference type="InterPro" id="IPR051334">
    <property type="entry name" value="SRPK"/>
</dbReference>
<feature type="binding site" evidence="9">
    <location>
        <position position="77"/>
    </location>
    <ligand>
        <name>ATP</name>
        <dbReference type="ChEBI" id="CHEBI:30616"/>
    </ligand>
</feature>
<evidence type="ECO:0000313" key="12">
    <source>
        <dbReference type="Proteomes" id="UP000192596"/>
    </source>
</evidence>